<keyword evidence="2 5" id="KW-0547">Nucleotide-binding</keyword>
<name>A0A2S3ZA00_9MICO</name>
<dbReference type="NCBIfam" id="TIGR02050">
    <property type="entry name" value="gshA_cyan_rel"/>
    <property type="match status" value="1"/>
</dbReference>
<dbReference type="PANTHER" id="PTHR36510">
    <property type="entry name" value="GLUTAMATE--CYSTEINE LIGASE 2-RELATED"/>
    <property type="match status" value="1"/>
</dbReference>
<comment type="similarity">
    <text evidence="5">Belongs to the glutamate--cysteine ligase type 2 family. YbdK subfamily.</text>
</comment>
<dbReference type="Gene3D" id="3.30.590.20">
    <property type="match status" value="1"/>
</dbReference>
<dbReference type="SUPFAM" id="SSF55931">
    <property type="entry name" value="Glutamine synthetase/guanido kinase"/>
    <property type="match status" value="1"/>
</dbReference>
<organism evidence="6 7">
    <name type="scientific">Cryobacterium zongtaii</name>
    <dbReference type="NCBI Taxonomy" id="1259217"/>
    <lineage>
        <taxon>Bacteria</taxon>
        <taxon>Bacillati</taxon>
        <taxon>Actinomycetota</taxon>
        <taxon>Actinomycetes</taxon>
        <taxon>Micrococcales</taxon>
        <taxon>Microbacteriaceae</taxon>
        <taxon>Cryobacterium</taxon>
    </lineage>
</organism>
<evidence type="ECO:0000256" key="3">
    <source>
        <dbReference type="ARBA" id="ARBA00022840"/>
    </source>
</evidence>
<dbReference type="GO" id="GO:0005524">
    <property type="term" value="F:ATP binding"/>
    <property type="evidence" value="ECO:0007669"/>
    <property type="project" value="UniProtKB-KW"/>
</dbReference>
<gene>
    <name evidence="6" type="ORF">C3B61_16070</name>
</gene>
<dbReference type="AlphaFoldDB" id="A0A2S3ZA00"/>
<dbReference type="EC" id="6.3.2.2" evidence="5"/>
<comment type="catalytic activity">
    <reaction evidence="4 5">
        <text>L-cysteine + L-glutamate + ATP = gamma-L-glutamyl-L-cysteine + ADP + phosphate + H(+)</text>
        <dbReference type="Rhea" id="RHEA:13285"/>
        <dbReference type="ChEBI" id="CHEBI:15378"/>
        <dbReference type="ChEBI" id="CHEBI:29985"/>
        <dbReference type="ChEBI" id="CHEBI:30616"/>
        <dbReference type="ChEBI" id="CHEBI:35235"/>
        <dbReference type="ChEBI" id="CHEBI:43474"/>
        <dbReference type="ChEBI" id="CHEBI:58173"/>
        <dbReference type="ChEBI" id="CHEBI:456216"/>
        <dbReference type="EC" id="6.3.2.2"/>
    </reaction>
</comment>
<dbReference type="HAMAP" id="MF_01609">
    <property type="entry name" value="Glu_cys_ligase_2"/>
    <property type="match status" value="1"/>
</dbReference>
<keyword evidence="7" id="KW-1185">Reference proteome</keyword>
<evidence type="ECO:0000256" key="4">
    <source>
        <dbReference type="ARBA" id="ARBA00048819"/>
    </source>
</evidence>
<dbReference type="GO" id="GO:0004357">
    <property type="term" value="F:glutamate-cysteine ligase activity"/>
    <property type="evidence" value="ECO:0007669"/>
    <property type="project" value="UniProtKB-EC"/>
</dbReference>
<reference evidence="6 7" key="1">
    <citation type="submission" date="2018-01" db="EMBL/GenBank/DDBJ databases">
        <title>Cryobacterium sp. nov., from glaciers in China.</title>
        <authorList>
            <person name="Liu Q."/>
            <person name="Xin Y.-H."/>
        </authorList>
    </citation>
    <scope>NUCLEOTIDE SEQUENCE [LARGE SCALE GENOMIC DNA]</scope>
    <source>
        <strain evidence="6 7">TMN-42</strain>
    </source>
</reference>
<evidence type="ECO:0000256" key="1">
    <source>
        <dbReference type="ARBA" id="ARBA00022598"/>
    </source>
</evidence>
<comment type="function">
    <text evidence="5">ATP-dependent carboxylate-amine ligase which exhibits weak glutamate--cysteine ligase activity.</text>
</comment>
<dbReference type="Pfam" id="PF04107">
    <property type="entry name" value="GCS2"/>
    <property type="match status" value="1"/>
</dbReference>
<evidence type="ECO:0000256" key="2">
    <source>
        <dbReference type="ARBA" id="ARBA00022741"/>
    </source>
</evidence>
<dbReference type="InterPro" id="IPR006336">
    <property type="entry name" value="GCS2"/>
</dbReference>
<comment type="caution">
    <text evidence="6">The sequence shown here is derived from an EMBL/GenBank/DDBJ whole genome shotgun (WGS) entry which is preliminary data.</text>
</comment>
<evidence type="ECO:0000313" key="7">
    <source>
        <dbReference type="Proteomes" id="UP000237340"/>
    </source>
</evidence>
<evidence type="ECO:0000313" key="6">
    <source>
        <dbReference type="EMBL" id="POH62385.1"/>
    </source>
</evidence>
<dbReference type="GO" id="GO:0042398">
    <property type="term" value="P:modified amino acid biosynthetic process"/>
    <property type="evidence" value="ECO:0007669"/>
    <property type="project" value="InterPro"/>
</dbReference>
<accession>A0A2S3ZA00</accession>
<dbReference type="EMBL" id="PPXD01000026">
    <property type="protein sequence ID" value="POH62385.1"/>
    <property type="molecule type" value="Genomic_DNA"/>
</dbReference>
<dbReference type="PANTHER" id="PTHR36510:SF1">
    <property type="entry name" value="GLUTAMATE--CYSTEINE LIGASE 2-RELATED"/>
    <property type="match status" value="1"/>
</dbReference>
<dbReference type="Proteomes" id="UP000237340">
    <property type="component" value="Unassembled WGS sequence"/>
</dbReference>
<sequence>MRVAGVPRGTPAICTSVHLPSGTAAVARTRPLCTRPPRAVRFPQQGDARPLTAIRLQVTLIADGSHCRDPTATEEVNVATFGIEEEFQFLDPDTLFPVDVGAQAFEHLSTMPEWQGVTHREFLASQIEHASAVFEKMEDAHAAMTGFRRAVADQAAELGVIVASIGTPPDTTAFPTITDTERYQRIVRTMDAVIADHQVSGLHVHVGIPSREAGVIVLNAVRPWLPLFTAIAANSPLWRGQDTGHDSWRTVLLRRWTTSGCPPAFLDAADYDRRIARLLGIGGTVDLGVIMWDVRLSEHLPTIEFRVADAQLDAQTTLFITALCRAFVAHSLGVPAAQAAAASASAQMPSELLSAALLHSAHHGMDRQVFDPLRGGLAPAHGCLRRFVRMLEPELVELGDVELVREAVARLRVDGTGAAQQRAAFSRGGRPELRRLLTRTMTPARRAERVTVAAGAILG</sequence>
<proteinExistence type="inferred from homology"/>
<evidence type="ECO:0000256" key="5">
    <source>
        <dbReference type="HAMAP-Rule" id="MF_01609"/>
    </source>
</evidence>
<dbReference type="InterPro" id="IPR011793">
    <property type="entry name" value="YbdK"/>
</dbReference>
<keyword evidence="3 5" id="KW-0067">ATP-binding</keyword>
<dbReference type="InterPro" id="IPR050141">
    <property type="entry name" value="GCL_type2/YbdK_subfam"/>
</dbReference>
<dbReference type="InterPro" id="IPR014746">
    <property type="entry name" value="Gln_synth/guanido_kin_cat_dom"/>
</dbReference>
<protein>
    <recommendedName>
        <fullName evidence="5">Putative glutamate--cysteine ligase 2</fullName>
        <ecNumber evidence="5">6.3.2.2</ecNumber>
    </recommendedName>
    <alternativeName>
        <fullName evidence="5">Gamma-glutamylcysteine synthetase 2</fullName>
        <shortName evidence="5">GCS 2</shortName>
        <shortName evidence="5">Gamma-GCS 2</shortName>
    </alternativeName>
</protein>
<keyword evidence="1 5" id="KW-0436">Ligase</keyword>